<sequence>MKQIEQLRRTSPQIAQCALDWLQFQDTTADEGALVHALCLKEYAGRGKTHIFMKKMAYKHKEKNVLDRFKAVAAGVFGIEDITNDLDCLMNFNPGESRDMIKEMFEHFEQRGGRR</sequence>
<proteinExistence type="predicted"/>
<name>A0ABR3FSF9_9AGAR</name>
<accession>A0ABR3FSF9</accession>
<organism evidence="1 2">
    <name type="scientific">Marasmius crinis-equi</name>
    <dbReference type="NCBI Taxonomy" id="585013"/>
    <lineage>
        <taxon>Eukaryota</taxon>
        <taxon>Fungi</taxon>
        <taxon>Dikarya</taxon>
        <taxon>Basidiomycota</taxon>
        <taxon>Agaricomycotina</taxon>
        <taxon>Agaricomycetes</taxon>
        <taxon>Agaricomycetidae</taxon>
        <taxon>Agaricales</taxon>
        <taxon>Marasmiineae</taxon>
        <taxon>Marasmiaceae</taxon>
        <taxon>Marasmius</taxon>
    </lineage>
</organism>
<dbReference type="EMBL" id="JBAHYK010000100">
    <property type="protein sequence ID" value="KAL0578405.1"/>
    <property type="molecule type" value="Genomic_DNA"/>
</dbReference>
<reference evidence="1 2" key="1">
    <citation type="submission" date="2024-02" db="EMBL/GenBank/DDBJ databases">
        <title>A draft genome for the cacao thread blight pathogen Marasmius crinis-equi.</title>
        <authorList>
            <person name="Cohen S.P."/>
            <person name="Baruah I.K."/>
            <person name="Amoako-Attah I."/>
            <person name="Bukari Y."/>
            <person name="Meinhardt L.W."/>
            <person name="Bailey B.A."/>
        </authorList>
    </citation>
    <scope>NUCLEOTIDE SEQUENCE [LARGE SCALE GENOMIC DNA]</scope>
    <source>
        <strain evidence="1 2">GH-76</strain>
    </source>
</reference>
<gene>
    <name evidence="1" type="ORF">V5O48_003596</name>
</gene>
<evidence type="ECO:0000313" key="2">
    <source>
        <dbReference type="Proteomes" id="UP001465976"/>
    </source>
</evidence>
<dbReference type="Proteomes" id="UP001465976">
    <property type="component" value="Unassembled WGS sequence"/>
</dbReference>
<keyword evidence="2" id="KW-1185">Reference proteome</keyword>
<comment type="caution">
    <text evidence="1">The sequence shown here is derived from an EMBL/GenBank/DDBJ whole genome shotgun (WGS) entry which is preliminary data.</text>
</comment>
<protein>
    <submittedName>
        <fullName evidence="1">Uncharacterized protein</fullName>
    </submittedName>
</protein>
<evidence type="ECO:0000313" key="1">
    <source>
        <dbReference type="EMBL" id="KAL0578405.1"/>
    </source>
</evidence>